<dbReference type="RefSeq" id="WP_140991007.1">
    <property type="nucleotide sequence ID" value="NZ_VHIQ01000006.1"/>
</dbReference>
<dbReference type="AlphaFoldDB" id="A0A506PHE9"/>
<proteinExistence type="predicted"/>
<evidence type="ECO:0000313" key="4">
    <source>
        <dbReference type="Proteomes" id="UP000317332"/>
    </source>
</evidence>
<comment type="caution">
    <text evidence="3">The sequence shown here is derived from an EMBL/GenBank/DDBJ whole genome shotgun (WGS) entry which is preliminary data.</text>
</comment>
<organism evidence="3 4">
    <name type="scientific">Paucihalobacter ruber</name>
    <dbReference type="NCBI Taxonomy" id="2567861"/>
    <lineage>
        <taxon>Bacteria</taxon>
        <taxon>Pseudomonadati</taxon>
        <taxon>Bacteroidota</taxon>
        <taxon>Flavobacteriia</taxon>
        <taxon>Flavobacteriales</taxon>
        <taxon>Flavobacteriaceae</taxon>
        <taxon>Paucihalobacter</taxon>
    </lineage>
</organism>
<feature type="coiled-coil region" evidence="1">
    <location>
        <begin position="117"/>
        <end position="144"/>
    </location>
</feature>
<sequence>MKNENNITSLFKRLQNDLNSAQPAEGHTMRFIEKLDASKQQNKRTGYFKFLKPITAIAAALILGFALFTILLKPEKEMDLANVSQEMANTQNFFYQTISTELRKIDLERSPETESIINDALNEIKKLELEYETLKTDLKQSNNDKRVIYAMISNFQSRIELLQAVLEQIETIKEFKHQSYENNRL</sequence>
<keyword evidence="4" id="KW-1185">Reference proteome</keyword>
<dbReference type="EMBL" id="VHIQ01000006">
    <property type="protein sequence ID" value="TPV32512.1"/>
    <property type="molecule type" value="Genomic_DNA"/>
</dbReference>
<keyword evidence="2" id="KW-0812">Transmembrane</keyword>
<reference evidence="3 4" key="1">
    <citation type="submission" date="2019-06" db="EMBL/GenBank/DDBJ databases">
        <title>Flavobacteriaceae Paucihalobacterium erythroidium CWB-1, complete genome.</title>
        <authorList>
            <person name="Wu S."/>
        </authorList>
    </citation>
    <scope>NUCLEOTIDE SEQUENCE [LARGE SCALE GENOMIC DNA]</scope>
    <source>
        <strain evidence="3 4">CWB-1</strain>
    </source>
</reference>
<evidence type="ECO:0000256" key="2">
    <source>
        <dbReference type="SAM" id="Phobius"/>
    </source>
</evidence>
<accession>A0A506PHE9</accession>
<keyword evidence="2" id="KW-1133">Transmembrane helix</keyword>
<evidence type="ECO:0000313" key="3">
    <source>
        <dbReference type="EMBL" id="TPV32512.1"/>
    </source>
</evidence>
<keyword evidence="1" id="KW-0175">Coiled coil</keyword>
<dbReference type="Proteomes" id="UP000317332">
    <property type="component" value="Unassembled WGS sequence"/>
</dbReference>
<evidence type="ECO:0000256" key="1">
    <source>
        <dbReference type="SAM" id="Coils"/>
    </source>
</evidence>
<protein>
    <submittedName>
        <fullName evidence="3">Uncharacterized protein</fullName>
    </submittedName>
</protein>
<feature type="transmembrane region" description="Helical" evidence="2">
    <location>
        <begin position="54"/>
        <end position="72"/>
    </location>
</feature>
<gene>
    <name evidence="3" type="ORF">FJ651_13210</name>
</gene>
<dbReference type="OrthoDB" id="1143801at2"/>
<name>A0A506PHE9_9FLAO</name>
<keyword evidence="2" id="KW-0472">Membrane</keyword>